<sequence>MPYKPFNQHTTVHKRHVGRFDIIINQVGSCPKPLRHQPKKVRASVKRRFAVSINRCHLKSRAFYRSVTSSFVFLGIRPHVTGDNLIS</sequence>
<accession>A0A0E9N947</accession>
<dbReference type="AlphaFoldDB" id="A0A0E9N947"/>
<name>A0A0E9N947_SAICN</name>
<proteinExistence type="predicted"/>
<organism evidence="1 2">
    <name type="scientific">Saitoella complicata (strain BCRC 22490 / CBS 7301 / JCM 7358 / NBRC 10748 / NRRL Y-17804)</name>
    <dbReference type="NCBI Taxonomy" id="698492"/>
    <lineage>
        <taxon>Eukaryota</taxon>
        <taxon>Fungi</taxon>
        <taxon>Dikarya</taxon>
        <taxon>Ascomycota</taxon>
        <taxon>Taphrinomycotina</taxon>
        <taxon>Taphrinomycotina incertae sedis</taxon>
        <taxon>Saitoella</taxon>
    </lineage>
</organism>
<gene>
    <name evidence="1" type="ORF">G7K_0476-t1</name>
</gene>
<reference evidence="1 2" key="2">
    <citation type="journal article" date="2014" name="J. Gen. Appl. Microbiol.">
        <title>The early diverging ascomycetous budding yeast Saitoella complicata has three histone deacetylases belonging to the Clr6, Hos2, and Rpd3 lineages.</title>
        <authorList>
            <person name="Nishida H."/>
            <person name="Matsumoto T."/>
            <person name="Kondo S."/>
            <person name="Hamamoto M."/>
            <person name="Yoshikawa H."/>
        </authorList>
    </citation>
    <scope>NUCLEOTIDE SEQUENCE [LARGE SCALE GENOMIC DNA]</scope>
    <source>
        <strain evidence="1 2">NRRL Y-17804</strain>
    </source>
</reference>
<comment type="caution">
    <text evidence="1">The sequence shown here is derived from an EMBL/GenBank/DDBJ whole genome shotgun (WGS) entry which is preliminary data.</text>
</comment>
<reference evidence="1 2" key="3">
    <citation type="journal article" date="2015" name="Genome Announc.">
        <title>Draft Genome Sequence of the Archiascomycetous Yeast Saitoella complicata.</title>
        <authorList>
            <person name="Yamauchi K."/>
            <person name="Kondo S."/>
            <person name="Hamamoto M."/>
            <person name="Takahashi Y."/>
            <person name="Ogura Y."/>
            <person name="Hayashi T."/>
            <person name="Nishida H."/>
        </authorList>
    </citation>
    <scope>NUCLEOTIDE SEQUENCE [LARGE SCALE GENOMIC DNA]</scope>
    <source>
        <strain evidence="1 2">NRRL Y-17804</strain>
    </source>
</reference>
<evidence type="ECO:0000313" key="1">
    <source>
        <dbReference type="EMBL" id="GAO46241.1"/>
    </source>
</evidence>
<protein>
    <submittedName>
        <fullName evidence="1">Uncharacterized protein</fullName>
    </submittedName>
</protein>
<dbReference type="EMBL" id="BACD03000003">
    <property type="protein sequence ID" value="GAO46241.1"/>
    <property type="molecule type" value="Genomic_DNA"/>
</dbReference>
<reference evidence="1 2" key="1">
    <citation type="journal article" date="2011" name="J. Gen. Appl. Microbiol.">
        <title>Draft genome sequencing of the enigmatic yeast Saitoella complicata.</title>
        <authorList>
            <person name="Nishida H."/>
            <person name="Hamamoto M."/>
            <person name="Sugiyama J."/>
        </authorList>
    </citation>
    <scope>NUCLEOTIDE SEQUENCE [LARGE SCALE GENOMIC DNA]</scope>
    <source>
        <strain evidence="1 2">NRRL Y-17804</strain>
    </source>
</reference>
<keyword evidence="2" id="KW-1185">Reference proteome</keyword>
<dbReference type="Proteomes" id="UP000033140">
    <property type="component" value="Unassembled WGS sequence"/>
</dbReference>
<evidence type="ECO:0000313" key="2">
    <source>
        <dbReference type="Proteomes" id="UP000033140"/>
    </source>
</evidence>